<accession>A0AAU6PH09</accession>
<dbReference type="Pfam" id="PF01844">
    <property type="entry name" value="HNH"/>
    <property type="match status" value="1"/>
</dbReference>
<dbReference type="GO" id="GO:0008270">
    <property type="term" value="F:zinc ion binding"/>
    <property type="evidence" value="ECO:0007669"/>
    <property type="project" value="InterPro"/>
</dbReference>
<dbReference type="InterPro" id="IPR003615">
    <property type="entry name" value="HNH_nuc"/>
</dbReference>
<evidence type="ECO:0000256" key="1">
    <source>
        <dbReference type="SAM" id="MobiDB-lite"/>
    </source>
</evidence>
<dbReference type="CDD" id="cd00085">
    <property type="entry name" value="HNHc"/>
    <property type="match status" value="1"/>
</dbReference>
<feature type="compositionally biased region" description="Polar residues" evidence="1">
    <location>
        <begin position="62"/>
        <end position="74"/>
    </location>
</feature>
<dbReference type="InterPro" id="IPR002711">
    <property type="entry name" value="HNH"/>
</dbReference>
<proteinExistence type="predicted"/>
<dbReference type="GO" id="GO:0004519">
    <property type="term" value="F:endonuclease activity"/>
    <property type="evidence" value="ECO:0007669"/>
    <property type="project" value="InterPro"/>
</dbReference>
<feature type="domain" description="HNH" evidence="2">
    <location>
        <begin position="42"/>
        <end position="79"/>
    </location>
</feature>
<evidence type="ECO:0000313" key="3">
    <source>
        <dbReference type="EMBL" id="WXU00284.1"/>
    </source>
</evidence>
<gene>
    <name evidence="3" type="ORF">Ctma_0997</name>
</gene>
<feature type="compositionally biased region" description="Basic residues" evidence="1">
    <location>
        <begin position="83"/>
        <end position="92"/>
    </location>
</feature>
<dbReference type="EMBL" id="CP138327">
    <property type="protein sequence ID" value="WXU00284.1"/>
    <property type="molecule type" value="Genomic_DNA"/>
</dbReference>
<dbReference type="AlphaFoldDB" id="A0AAU6PH09"/>
<name>A0AAU6PH09_9GAMM</name>
<dbReference type="PANTHER" id="PTHR33427">
    <property type="entry name" value="HNH ENDONUCLEASE"/>
    <property type="match status" value="1"/>
</dbReference>
<protein>
    <recommendedName>
        <fullName evidence="2">HNH domain-containing protein</fullName>
    </recommendedName>
</protein>
<feature type="region of interest" description="Disordered" evidence="1">
    <location>
        <begin position="22"/>
        <end position="92"/>
    </location>
</feature>
<dbReference type="Gene3D" id="1.10.30.50">
    <property type="match status" value="1"/>
</dbReference>
<sequence>MVSKNQKDKIWDKAKRIRGKGPALYRQDPYGNTMYKPSHGKSSEMGWDIDHIKPKSKGGSDATVNLQALNSSVNRAKGNSGVKKSRHSKINK</sequence>
<dbReference type="GO" id="GO:0003676">
    <property type="term" value="F:nucleic acid binding"/>
    <property type="evidence" value="ECO:0007669"/>
    <property type="project" value="InterPro"/>
</dbReference>
<reference evidence="3" key="1">
    <citation type="submission" date="2023-10" db="EMBL/GenBank/DDBJ databases">
        <title>The first scallop-associated chemosynthetic bacterial symbiont.</title>
        <authorList>
            <person name="Lin Y.-T."/>
            <person name="Sun J."/>
            <person name="Ip J.C.-H."/>
            <person name="He X."/>
            <person name="Gao Z.-M."/>
            <person name="Perez M."/>
            <person name="Xu T."/>
            <person name="Qian P.-Y."/>
            <person name="Qiu J.-W."/>
        </authorList>
    </citation>
    <scope>NUCLEOTIDE SEQUENCE</scope>
    <source>
        <strain evidence="3">Gill1</strain>
    </source>
</reference>
<organism evidence="3">
    <name type="scientific">Catillopecten margaritatus gill symbiont</name>
    <dbReference type="NCBI Taxonomy" id="3083288"/>
    <lineage>
        <taxon>Bacteria</taxon>
        <taxon>Pseudomonadati</taxon>
        <taxon>Pseudomonadota</taxon>
        <taxon>Gammaproteobacteria</taxon>
        <taxon>sulfur-oxidizing symbionts</taxon>
    </lineage>
</organism>
<evidence type="ECO:0000259" key="2">
    <source>
        <dbReference type="Pfam" id="PF01844"/>
    </source>
</evidence>
<dbReference type="PANTHER" id="PTHR33427:SF1">
    <property type="entry name" value="F6A14.21 PROTEIN"/>
    <property type="match status" value="1"/>
</dbReference>